<proteinExistence type="predicted"/>
<organism evidence="1">
    <name type="scientific">termite gut metagenome</name>
    <dbReference type="NCBI Taxonomy" id="433724"/>
    <lineage>
        <taxon>unclassified sequences</taxon>
        <taxon>metagenomes</taxon>
        <taxon>organismal metagenomes</taxon>
    </lineage>
</organism>
<name>A0A5J4QB00_9ZZZZ</name>
<accession>A0A5J4QB00</accession>
<sequence length="233" mass="27613">MKKILFLMAMMIPVMVFAQDRVNSDGYTLNYKSKELKKATFWSKGLDGKWESRKNNLYDDGIDIRDNFISLYFGKTIHENEEKIIFFKTYWKGKYRYPHRRTDWTNYKTIKAAIIPINQYDSLQNIQQGDIIELISSEIHEMFMGNPAYSESFFLNLLFVLTDSDKILHKKKIEETVLVAKRTISENKDVVRFMFDNILKQINGKTEVNNFYFEIPYTEFSKLIVEKPTSAKK</sequence>
<comment type="caution">
    <text evidence="1">The sequence shown here is derived from an EMBL/GenBank/DDBJ whole genome shotgun (WGS) entry which is preliminary data.</text>
</comment>
<gene>
    <name evidence="1" type="ORF">EZS27_030870</name>
</gene>
<dbReference type="AlphaFoldDB" id="A0A5J4QB00"/>
<protein>
    <submittedName>
        <fullName evidence="1">Uncharacterized protein</fullName>
    </submittedName>
</protein>
<dbReference type="EMBL" id="SNRY01003955">
    <property type="protein sequence ID" value="KAA6319206.1"/>
    <property type="molecule type" value="Genomic_DNA"/>
</dbReference>
<evidence type="ECO:0000313" key="1">
    <source>
        <dbReference type="EMBL" id="KAA6319206.1"/>
    </source>
</evidence>
<reference evidence="1" key="1">
    <citation type="submission" date="2019-03" db="EMBL/GenBank/DDBJ databases">
        <title>Single cell metagenomics reveals metabolic interactions within the superorganism composed of flagellate Streblomastix strix and complex community of Bacteroidetes bacteria on its surface.</title>
        <authorList>
            <person name="Treitli S.C."/>
            <person name="Kolisko M."/>
            <person name="Husnik F."/>
            <person name="Keeling P."/>
            <person name="Hampl V."/>
        </authorList>
    </citation>
    <scope>NUCLEOTIDE SEQUENCE</scope>
    <source>
        <strain evidence="1">STM</strain>
    </source>
</reference>